<evidence type="ECO:0000256" key="2">
    <source>
        <dbReference type="ARBA" id="ARBA00022519"/>
    </source>
</evidence>
<dbReference type="AlphaFoldDB" id="A0A1J5SC53"/>
<dbReference type="Pfam" id="PF06835">
    <property type="entry name" value="LptC"/>
    <property type="match status" value="1"/>
</dbReference>
<keyword evidence="1" id="KW-1003">Cell membrane</keyword>
<reference evidence="7" key="1">
    <citation type="submission" date="2016-10" db="EMBL/GenBank/DDBJ databases">
        <title>Sequence of Gallionella enrichment culture.</title>
        <authorList>
            <person name="Poehlein A."/>
            <person name="Muehling M."/>
            <person name="Daniel R."/>
        </authorList>
    </citation>
    <scope>NUCLEOTIDE SEQUENCE</scope>
</reference>
<proteinExistence type="predicted"/>
<comment type="caution">
    <text evidence="7">The sequence shown here is derived from an EMBL/GenBank/DDBJ whole genome shotgun (WGS) entry which is preliminary data.</text>
</comment>
<dbReference type="NCBIfam" id="TIGR04409">
    <property type="entry name" value="LptC_YrbK"/>
    <property type="match status" value="1"/>
</dbReference>
<dbReference type="Gene3D" id="2.60.450.10">
    <property type="entry name" value="Lipopolysaccharide (LPS) transport protein A like domain"/>
    <property type="match status" value="1"/>
</dbReference>
<keyword evidence="3 6" id="KW-0812">Transmembrane</keyword>
<evidence type="ECO:0000256" key="1">
    <source>
        <dbReference type="ARBA" id="ARBA00022475"/>
    </source>
</evidence>
<dbReference type="PANTHER" id="PTHR37481">
    <property type="entry name" value="LIPOPOLYSACCHARIDE EXPORT SYSTEM PROTEIN LPTC"/>
    <property type="match status" value="1"/>
</dbReference>
<evidence type="ECO:0000256" key="4">
    <source>
        <dbReference type="ARBA" id="ARBA00022989"/>
    </source>
</evidence>
<evidence type="ECO:0000256" key="5">
    <source>
        <dbReference type="ARBA" id="ARBA00023136"/>
    </source>
</evidence>
<dbReference type="InterPro" id="IPR026265">
    <property type="entry name" value="LptC"/>
</dbReference>
<feature type="transmembrane region" description="Helical" evidence="6">
    <location>
        <begin position="12"/>
        <end position="29"/>
    </location>
</feature>
<dbReference type="PANTHER" id="PTHR37481:SF1">
    <property type="entry name" value="LIPOPOLYSACCHARIDE EXPORT SYSTEM PROTEIN LPTC"/>
    <property type="match status" value="1"/>
</dbReference>
<dbReference type="InterPro" id="IPR010664">
    <property type="entry name" value="LipoPS_assembly_LptC-rel"/>
</dbReference>
<dbReference type="EMBL" id="MLJW01000047">
    <property type="protein sequence ID" value="OIR05810.1"/>
    <property type="molecule type" value="Genomic_DNA"/>
</dbReference>
<dbReference type="GO" id="GO:0005886">
    <property type="term" value="C:plasma membrane"/>
    <property type="evidence" value="ECO:0007669"/>
    <property type="project" value="InterPro"/>
</dbReference>
<keyword evidence="5 6" id="KW-0472">Membrane</keyword>
<organism evidence="7">
    <name type="scientific">mine drainage metagenome</name>
    <dbReference type="NCBI Taxonomy" id="410659"/>
    <lineage>
        <taxon>unclassified sequences</taxon>
        <taxon>metagenomes</taxon>
        <taxon>ecological metagenomes</taxon>
    </lineage>
</organism>
<evidence type="ECO:0000256" key="6">
    <source>
        <dbReference type="SAM" id="Phobius"/>
    </source>
</evidence>
<evidence type="ECO:0000256" key="3">
    <source>
        <dbReference type="ARBA" id="ARBA00022692"/>
    </source>
</evidence>
<protein>
    <submittedName>
        <fullName evidence="7">Lipopolysaccharide-assembly, LptC-related</fullName>
    </submittedName>
</protein>
<keyword evidence="2" id="KW-0997">Cell inner membrane</keyword>
<evidence type="ECO:0000313" key="7">
    <source>
        <dbReference type="EMBL" id="OIR05810.1"/>
    </source>
</evidence>
<dbReference type="GO" id="GO:0017089">
    <property type="term" value="F:glycolipid transfer activity"/>
    <property type="evidence" value="ECO:0007669"/>
    <property type="project" value="TreeGrafter"/>
</dbReference>
<accession>A0A1J5SC53</accession>
<sequence length="195" mass="22332">MLAARIFEKARSWLPLLPLLLMLAATYWLNLQVQPLPQVESQKRHDVDYYLDNFTATTLNILGQPRFVLTAEKLWHYPDDDTTHLQMPHLTSLYPDRPPINTTALTGMLSSKGEDVYLYDEVRIVRPATGELLEQDFATDYLHVIPDRDWAETDQAVVMSNKFNVIHAVGMQLDNKAGTARLLSRVRATHEPIPH</sequence>
<keyword evidence="4 6" id="KW-1133">Transmembrane helix</keyword>
<dbReference type="GO" id="GO:0015221">
    <property type="term" value="F:lipopolysaccharide transmembrane transporter activity"/>
    <property type="evidence" value="ECO:0007669"/>
    <property type="project" value="InterPro"/>
</dbReference>
<gene>
    <name evidence="7" type="ORF">GALL_119360</name>
</gene>
<dbReference type="InterPro" id="IPR052363">
    <property type="entry name" value="LPS_export_LptC"/>
</dbReference>
<dbReference type="GO" id="GO:0030288">
    <property type="term" value="C:outer membrane-bounded periplasmic space"/>
    <property type="evidence" value="ECO:0007669"/>
    <property type="project" value="TreeGrafter"/>
</dbReference>
<name>A0A1J5SC53_9ZZZZ</name>